<reference evidence="9" key="2">
    <citation type="submission" date="2015-01" db="EMBL/GenBank/DDBJ databases">
        <title>Evolutionary Origins and Diversification of the Mycorrhizal Mutualists.</title>
        <authorList>
            <consortium name="DOE Joint Genome Institute"/>
            <consortium name="Mycorrhizal Genomics Consortium"/>
            <person name="Kohler A."/>
            <person name="Kuo A."/>
            <person name="Nagy L.G."/>
            <person name="Floudas D."/>
            <person name="Copeland A."/>
            <person name="Barry K.W."/>
            <person name="Cichocki N."/>
            <person name="Veneault-Fourrey C."/>
            <person name="LaButti K."/>
            <person name="Lindquist E.A."/>
            <person name="Lipzen A."/>
            <person name="Lundell T."/>
            <person name="Morin E."/>
            <person name="Murat C."/>
            <person name="Riley R."/>
            <person name="Ohm R."/>
            <person name="Sun H."/>
            <person name="Tunlid A."/>
            <person name="Henrissat B."/>
            <person name="Grigoriev I.V."/>
            <person name="Hibbett D.S."/>
            <person name="Martin F."/>
        </authorList>
    </citation>
    <scope>NUCLEOTIDE SEQUENCE [LARGE SCALE GENOMIC DNA]</scope>
    <source>
        <strain evidence="9">MAFF 305830</strain>
    </source>
</reference>
<feature type="transmembrane region" description="Helical" evidence="6">
    <location>
        <begin position="86"/>
        <end position="107"/>
    </location>
</feature>
<feature type="region of interest" description="Disordered" evidence="5">
    <location>
        <begin position="492"/>
        <end position="550"/>
    </location>
</feature>
<keyword evidence="3 6" id="KW-1133">Transmembrane helix</keyword>
<gene>
    <name evidence="8" type="ORF">M408DRAFT_332166</name>
</gene>
<feature type="compositionally biased region" description="Basic and acidic residues" evidence="5">
    <location>
        <begin position="520"/>
        <end position="533"/>
    </location>
</feature>
<keyword evidence="4 6" id="KW-0472">Membrane</keyword>
<evidence type="ECO:0000313" key="8">
    <source>
        <dbReference type="EMBL" id="KIM23808.1"/>
    </source>
</evidence>
<organism evidence="8 9">
    <name type="scientific">Serendipita vermifera MAFF 305830</name>
    <dbReference type="NCBI Taxonomy" id="933852"/>
    <lineage>
        <taxon>Eukaryota</taxon>
        <taxon>Fungi</taxon>
        <taxon>Dikarya</taxon>
        <taxon>Basidiomycota</taxon>
        <taxon>Agaricomycotina</taxon>
        <taxon>Agaricomycetes</taxon>
        <taxon>Sebacinales</taxon>
        <taxon>Serendipitaceae</taxon>
        <taxon>Serendipita</taxon>
    </lineage>
</organism>
<protein>
    <recommendedName>
        <fullName evidence="7">TECPR1-like DysF domain-containing protein</fullName>
    </recommendedName>
</protein>
<evidence type="ECO:0000256" key="2">
    <source>
        <dbReference type="ARBA" id="ARBA00022692"/>
    </source>
</evidence>
<evidence type="ECO:0000256" key="1">
    <source>
        <dbReference type="ARBA" id="ARBA00004308"/>
    </source>
</evidence>
<dbReference type="EMBL" id="KN824332">
    <property type="protein sequence ID" value="KIM23808.1"/>
    <property type="molecule type" value="Genomic_DNA"/>
</dbReference>
<dbReference type="Pfam" id="PF06398">
    <property type="entry name" value="Pex24p"/>
    <property type="match status" value="1"/>
</dbReference>
<dbReference type="STRING" id="933852.A0A0C2WBK9"/>
<dbReference type="AlphaFoldDB" id="A0A0C2WBK9"/>
<feature type="transmembrane region" description="Helical" evidence="6">
    <location>
        <begin position="225"/>
        <end position="242"/>
    </location>
</feature>
<dbReference type="GO" id="GO:0012505">
    <property type="term" value="C:endomembrane system"/>
    <property type="evidence" value="ECO:0007669"/>
    <property type="project" value="UniProtKB-SubCell"/>
</dbReference>
<dbReference type="GO" id="GO:0005778">
    <property type="term" value="C:peroxisomal membrane"/>
    <property type="evidence" value="ECO:0007669"/>
    <property type="project" value="TreeGrafter"/>
</dbReference>
<evidence type="ECO:0000256" key="4">
    <source>
        <dbReference type="ARBA" id="ARBA00023136"/>
    </source>
</evidence>
<feature type="transmembrane region" description="Helical" evidence="6">
    <location>
        <begin position="184"/>
        <end position="204"/>
    </location>
</feature>
<proteinExistence type="predicted"/>
<dbReference type="PANTHER" id="PTHR31679:SF2">
    <property type="entry name" value="PEROXISOMAL MEMBRANE PROTEIN PEX30-RELATED"/>
    <property type="match status" value="1"/>
</dbReference>
<evidence type="ECO:0000256" key="6">
    <source>
        <dbReference type="SAM" id="Phobius"/>
    </source>
</evidence>
<keyword evidence="9" id="KW-1185">Reference proteome</keyword>
<dbReference type="OrthoDB" id="5586090at2759"/>
<evidence type="ECO:0000256" key="5">
    <source>
        <dbReference type="SAM" id="MobiDB-lite"/>
    </source>
</evidence>
<comment type="subcellular location">
    <subcellularLocation>
        <location evidence="1">Endomembrane system</location>
    </subcellularLocation>
</comment>
<evidence type="ECO:0000313" key="9">
    <source>
        <dbReference type="Proteomes" id="UP000054097"/>
    </source>
</evidence>
<dbReference type="PANTHER" id="PTHR31679">
    <property type="entry name" value="PEROXISOMAL MEMBRANE PROTEIN PEX30-RELATED"/>
    <property type="match status" value="1"/>
</dbReference>
<reference evidence="8 9" key="1">
    <citation type="submission" date="2014-04" db="EMBL/GenBank/DDBJ databases">
        <authorList>
            <consortium name="DOE Joint Genome Institute"/>
            <person name="Kuo A."/>
            <person name="Zuccaro A."/>
            <person name="Kohler A."/>
            <person name="Nagy L.G."/>
            <person name="Floudas D."/>
            <person name="Copeland A."/>
            <person name="Barry K.W."/>
            <person name="Cichocki N."/>
            <person name="Veneault-Fourrey C."/>
            <person name="LaButti K."/>
            <person name="Lindquist E.A."/>
            <person name="Lipzen A."/>
            <person name="Lundell T."/>
            <person name="Morin E."/>
            <person name="Murat C."/>
            <person name="Sun H."/>
            <person name="Tunlid A."/>
            <person name="Henrissat B."/>
            <person name="Grigoriev I.V."/>
            <person name="Hibbett D.S."/>
            <person name="Martin F."/>
            <person name="Nordberg H.P."/>
            <person name="Cantor M.N."/>
            <person name="Hua S.X."/>
        </authorList>
    </citation>
    <scope>NUCLEOTIDE SEQUENCE [LARGE SCALE GENOMIC DNA]</scope>
    <source>
        <strain evidence="8 9">MAFF 305830</strain>
    </source>
</reference>
<dbReference type="InterPro" id="IPR010482">
    <property type="entry name" value="TECPR1-like_DysF"/>
</dbReference>
<feature type="region of interest" description="Disordered" evidence="5">
    <location>
        <begin position="408"/>
        <end position="427"/>
    </location>
</feature>
<dbReference type="InterPro" id="IPR052646">
    <property type="entry name" value="Peroxisomal_PEX28-32"/>
</dbReference>
<keyword evidence="2 6" id="KW-0812">Transmembrane</keyword>
<dbReference type="GO" id="GO:0007031">
    <property type="term" value="P:peroxisome organization"/>
    <property type="evidence" value="ECO:0007669"/>
    <property type="project" value="UniProtKB-ARBA"/>
</dbReference>
<sequence length="550" mass="60769">MAAFEQFLNDKYLSALHSPLISSYLPGSTSMDKFELATMSDNTLLDFLASTPPPVTKLLVEYSSIIYGIKQLAFAASWKGPSEQSFLLLFAWWAVCLYGSILLRYALVPLLLLSPVIWPYLPKRWKSQKQTPTTEGALASSLSYLDATYALKPDVILHDPLPSEVTVAQRLRILGFLLPPYIALTYWVPMRVLVAIAGSVILTYRAPWTVTTRRILSRSAYIRAAWRYIVGWLSGTTPLPILSRSKTLIAEPVPTKPETKVQYHTFLFTVLENQRWWMGLDWTAALLPNERPSWCAPLGSTIESQSSSTPTTQTSYVPLPPPASFPLPPVTTVILPSPTGKGFVKKTARWEWEENGEWEVLVHKEGEQEIRKLKVPVRAATMLEEPKGAVLAKAAGKLGVQSPTASTFVEKEGSGSGDGSAVVPSQPQIDFTDQDGWVYGDNKWENKAAKGGMGKFTRFRRWCRVAVLVETEEAVDNPDEGLSFVRVEEPVAATDKLQSPTTKSRSRGNSTKSDATGSPERTRGRTMDSKASEQDGSLQKRLKAALKSGG</sequence>
<evidence type="ECO:0000256" key="3">
    <source>
        <dbReference type="ARBA" id="ARBA00022989"/>
    </source>
</evidence>
<dbReference type="Proteomes" id="UP000054097">
    <property type="component" value="Unassembled WGS sequence"/>
</dbReference>
<name>A0A0C2WBK9_SERVB</name>
<dbReference type="HOGENOM" id="CLU_025142_0_0_1"/>
<evidence type="ECO:0000259" key="7">
    <source>
        <dbReference type="Pfam" id="PF06398"/>
    </source>
</evidence>
<feature type="compositionally biased region" description="Polar residues" evidence="5">
    <location>
        <begin position="496"/>
        <end position="516"/>
    </location>
</feature>
<accession>A0A0C2WBK9</accession>
<feature type="domain" description="TECPR1-like DysF" evidence="7">
    <location>
        <begin position="47"/>
        <end position="464"/>
    </location>
</feature>